<dbReference type="WBParaSite" id="Csp11.Scaffold630.g21874.t1">
    <property type="protein sequence ID" value="Csp11.Scaffold630.g21874.t1"/>
    <property type="gene ID" value="Csp11.Scaffold630.g21874"/>
</dbReference>
<sequence>MNDEYPNPNGVLIKHSQRHLNIGSILNSTFPVPWLGLVNEEGSPIKLLLNWVWDTERRMFDSSFTEEHYLFKVQETCQGAIEVDQEVKARSLGVGMVHPALPSFPLSQILTNLMQFCKKTESSNLSESVLYITCGMMELPPPLETQHLLIEGDIHDRRVYTCFRLLKWIFPDPFKDNKHYVTPELMKFGYRTEKEIWMRSTSLNEYNETINHVRTELRRYRVDENEMLDLRFPGVIVQPNVNFAAEEEEEEEEEGEEEVEEGEDGEEGEAEEEEEEEEDDADEQRMRALVDILYHNQNYYF</sequence>
<keyword evidence="2" id="KW-1185">Reference proteome</keyword>
<proteinExistence type="predicted"/>
<feature type="compositionally biased region" description="Acidic residues" evidence="1">
    <location>
        <begin position="245"/>
        <end position="282"/>
    </location>
</feature>
<evidence type="ECO:0000256" key="1">
    <source>
        <dbReference type="SAM" id="MobiDB-lite"/>
    </source>
</evidence>
<dbReference type="AlphaFoldDB" id="A0A1I7V304"/>
<name>A0A1I7V304_9PELO</name>
<feature type="region of interest" description="Disordered" evidence="1">
    <location>
        <begin position="244"/>
        <end position="288"/>
    </location>
</feature>
<evidence type="ECO:0000313" key="2">
    <source>
        <dbReference type="Proteomes" id="UP000095282"/>
    </source>
</evidence>
<dbReference type="SUPFAM" id="SSF48371">
    <property type="entry name" value="ARM repeat"/>
    <property type="match status" value="1"/>
</dbReference>
<reference evidence="3" key="1">
    <citation type="submission" date="2016-11" db="UniProtKB">
        <authorList>
            <consortium name="WormBaseParasite"/>
        </authorList>
    </citation>
    <scope>IDENTIFICATION</scope>
</reference>
<dbReference type="InterPro" id="IPR016024">
    <property type="entry name" value="ARM-type_fold"/>
</dbReference>
<protein>
    <submittedName>
        <fullName evidence="3">NAD_binding_1 domain-containing protein</fullName>
    </submittedName>
</protein>
<evidence type="ECO:0000313" key="3">
    <source>
        <dbReference type="WBParaSite" id="Csp11.Scaffold630.g21874.t1"/>
    </source>
</evidence>
<accession>A0A1I7V304</accession>
<dbReference type="Proteomes" id="UP000095282">
    <property type="component" value="Unplaced"/>
</dbReference>
<dbReference type="eggNOG" id="ENOG502THUC">
    <property type="taxonomic scope" value="Eukaryota"/>
</dbReference>
<organism evidence="2 3">
    <name type="scientific">Caenorhabditis tropicalis</name>
    <dbReference type="NCBI Taxonomy" id="1561998"/>
    <lineage>
        <taxon>Eukaryota</taxon>
        <taxon>Metazoa</taxon>
        <taxon>Ecdysozoa</taxon>
        <taxon>Nematoda</taxon>
        <taxon>Chromadorea</taxon>
        <taxon>Rhabditida</taxon>
        <taxon>Rhabditina</taxon>
        <taxon>Rhabditomorpha</taxon>
        <taxon>Rhabditoidea</taxon>
        <taxon>Rhabditidae</taxon>
        <taxon>Peloderinae</taxon>
        <taxon>Caenorhabditis</taxon>
    </lineage>
</organism>